<proteinExistence type="predicted"/>
<dbReference type="Proteomes" id="UP000254807">
    <property type="component" value="Unassembled WGS sequence"/>
</dbReference>
<gene>
    <name evidence="1" type="ORF">NCTC12360_02672</name>
</gene>
<organism evidence="1 2">
    <name type="scientific">Enterococcus gallinarum</name>
    <dbReference type="NCBI Taxonomy" id="1353"/>
    <lineage>
        <taxon>Bacteria</taxon>
        <taxon>Bacillati</taxon>
        <taxon>Bacillota</taxon>
        <taxon>Bacilli</taxon>
        <taxon>Lactobacillales</taxon>
        <taxon>Enterococcaceae</taxon>
        <taxon>Enterococcus</taxon>
    </lineage>
</organism>
<dbReference type="OrthoDB" id="2086094at2"/>
<name>A0A376H1J8_ENTGA</name>
<reference evidence="1 2" key="1">
    <citation type="submission" date="2018-06" db="EMBL/GenBank/DDBJ databases">
        <authorList>
            <consortium name="Pathogen Informatics"/>
            <person name="Doyle S."/>
        </authorList>
    </citation>
    <scope>NUCLEOTIDE SEQUENCE [LARGE SCALE GENOMIC DNA]</scope>
    <source>
        <strain evidence="1 2">NCTC12360</strain>
    </source>
</reference>
<sequence>MIYSKWIDNSNVSLDDLINNIKVSEQNHVREIDAFDNTPLNYEVDFVYEENQITIINGKKVYFNYLKFNYEYVKNHEAVNPNREKRVSTYAMNVIIFSFEGKNYYICNKRYNNNTLKNLRKLVGYKKDLVITEQRVLGIKTDLFIWMTHYLIDNPNEFLEEDSETKLLKLTGFKGRTKDKLAEISGSGQKILNMLTTLLFLFENKEISSVKVELSRFQEFFSLTLGEKSYVDIDVNEYRGTEYFEMAETIEAIVVLKCFVDVIPSLVIMFSNELDSKKWTPRKENKFFTGIGKTLSKKINESLRNK</sequence>
<evidence type="ECO:0000313" key="1">
    <source>
        <dbReference type="EMBL" id="STD84146.1"/>
    </source>
</evidence>
<dbReference type="RefSeq" id="WP_060813060.1">
    <property type="nucleotide sequence ID" value="NZ_JBHULA010000042.1"/>
</dbReference>
<protein>
    <submittedName>
        <fullName evidence="1">Uncharacterized protein</fullName>
    </submittedName>
</protein>
<keyword evidence="2" id="KW-1185">Reference proteome</keyword>
<dbReference type="AlphaFoldDB" id="A0A376H1J8"/>
<dbReference type="EMBL" id="UFYW01000001">
    <property type="protein sequence ID" value="STD84146.1"/>
    <property type="molecule type" value="Genomic_DNA"/>
</dbReference>
<accession>A0A376H1J8</accession>
<evidence type="ECO:0000313" key="2">
    <source>
        <dbReference type="Proteomes" id="UP000254807"/>
    </source>
</evidence>